<evidence type="ECO:0000256" key="7">
    <source>
        <dbReference type="ARBA" id="ARBA00022679"/>
    </source>
</evidence>
<name>A0A0M4LF01_9GAMM</name>
<keyword evidence="12 15" id="KW-1133">Transmembrane helix</keyword>
<dbReference type="InterPro" id="IPR003594">
    <property type="entry name" value="HATPase_dom"/>
</dbReference>
<protein>
    <recommendedName>
        <fullName evidence="3">histidine kinase</fullName>
        <ecNumber evidence="3">2.7.13.3</ecNumber>
    </recommendedName>
</protein>
<keyword evidence="13" id="KW-0902">Two-component regulatory system</keyword>
<evidence type="ECO:0000256" key="9">
    <source>
        <dbReference type="ARBA" id="ARBA00022741"/>
    </source>
</evidence>
<keyword evidence="4" id="KW-1003">Cell membrane</keyword>
<dbReference type="AlphaFoldDB" id="A0A0M4LF01"/>
<dbReference type="SMART" id="SM00387">
    <property type="entry name" value="HATPase_c"/>
    <property type="match status" value="1"/>
</dbReference>
<evidence type="ECO:0000256" key="15">
    <source>
        <dbReference type="SAM" id="Phobius"/>
    </source>
</evidence>
<dbReference type="Proteomes" id="UP000068905">
    <property type="component" value="Chromosome"/>
</dbReference>
<dbReference type="CDD" id="cd00082">
    <property type="entry name" value="HisKA"/>
    <property type="match status" value="1"/>
</dbReference>
<keyword evidence="9" id="KW-0547">Nucleotide-binding</keyword>
<feature type="domain" description="Histidine kinase" evidence="16">
    <location>
        <begin position="304"/>
        <end position="499"/>
    </location>
</feature>
<evidence type="ECO:0000256" key="13">
    <source>
        <dbReference type="ARBA" id="ARBA00023012"/>
    </source>
</evidence>
<dbReference type="EMBL" id="CP006911">
    <property type="protein sequence ID" value="ALE02719.1"/>
    <property type="molecule type" value="Genomic_DNA"/>
</dbReference>
<evidence type="ECO:0000313" key="18">
    <source>
        <dbReference type="EMBL" id="ALE02719.1"/>
    </source>
</evidence>
<keyword evidence="11" id="KW-0067">ATP-binding</keyword>
<gene>
    <name evidence="18" type="ORF">W908_05110</name>
</gene>
<keyword evidence="14 15" id="KW-0472">Membrane</keyword>
<evidence type="ECO:0000256" key="8">
    <source>
        <dbReference type="ARBA" id="ARBA00022692"/>
    </source>
</evidence>
<accession>A0A0M4LF01</accession>
<dbReference type="InterPro" id="IPR036890">
    <property type="entry name" value="HATPase_C_sf"/>
</dbReference>
<dbReference type="EC" id="2.7.13.3" evidence="3"/>
<keyword evidence="8 15" id="KW-0812">Transmembrane</keyword>
<dbReference type="PROSITE" id="PS50109">
    <property type="entry name" value="HIS_KIN"/>
    <property type="match status" value="1"/>
</dbReference>
<evidence type="ECO:0000256" key="4">
    <source>
        <dbReference type="ARBA" id="ARBA00022475"/>
    </source>
</evidence>
<keyword evidence="6" id="KW-0597">Phosphoprotein</keyword>
<evidence type="ECO:0000256" key="10">
    <source>
        <dbReference type="ARBA" id="ARBA00022777"/>
    </source>
</evidence>
<dbReference type="InterPro" id="IPR005467">
    <property type="entry name" value="His_kinase_dom"/>
</dbReference>
<dbReference type="InterPro" id="IPR003661">
    <property type="entry name" value="HisK_dim/P_dom"/>
</dbReference>
<evidence type="ECO:0000256" key="11">
    <source>
        <dbReference type="ARBA" id="ARBA00022840"/>
    </source>
</evidence>
<evidence type="ECO:0000256" key="3">
    <source>
        <dbReference type="ARBA" id="ARBA00012438"/>
    </source>
</evidence>
<comment type="catalytic activity">
    <reaction evidence="1">
        <text>ATP + protein L-histidine = ADP + protein N-phospho-L-histidine.</text>
        <dbReference type="EC" id="2.7.13.3"/>
    </reaction>
</comment>
<dbReference type="InterPro" id="IPR004358">
    <property type="entry name" value="Sig_transdc_His_kin-like_C"/>
</dbReference>
<dbReference type="PRINTS" id="PR00344">
    <property type="entry name" value="BCTRLSENSOR"/>
</dbReference>
<dbReference type="Pfam" id="PF00672">
    <property type="entry name" value="HAMP"/>
    <property type="match status" value="1"/>
</dbReference>
<evidence type="ECO:0000256" key="14">
    <source>
        <dbReference type="ARBA" id="ARBA00023136"/>
    </source>
</evidence>
<dbReference type="CDD" id="cd00075">
    <property type="entry name" value="HATPase"/>
    <property type="match status" value="1"/>
</dbReference>
<evidence type="ECO:0000259" key="17">
    <source>
        <dbReference type="PROSITE" id="PS50885"/>
    </source>
</evidence>
<dbReference type="KEGG" id="tsn:W908_05110"/>
<dbReference type="GO" id="GO:0000155">
    <property type="term" value="F:phosphorelay sensor kinase activity"/>
    <property type="evidence" value="ECO:0007669"/>
    <property type="project" value="InterPro"/>
</dbReference>
<dbReference type="OrthoDB" id="9804645at2"/>
<reference evidence="18 19" key="1">
    <citation type="journal article" date="2015" name="Genome Announc.">
        <title>Genome Sequence of 'Candidatus Thioglobus singularis' Strain PS1, a Mixotroph from the SUP05 Clade of Marine Gammaproteobacteria.</title>
        <authorList>
            <person name="Marshall K.T."/>
            <person name="Morris R.M."/>
        </authorList>
    </citation>
    <scope>NUCLEOTIDE SEQUENCE [LARGE SCALE GENOMIC DNA]</scope>
    <source>
        <strain evidence="18 19">PS1</strain>
    </source>
</reference>
<evidence type="ECO:0000256" key="2">
    <source>
        <dbReference type="ARBA" id="ARBA00004429"/>
    </source>
</evidence>
<proteinExistence type="predicted"/>
<dbReference type="GO" id="GO:0005886">
    <property type="term" value="C:plasma membrane"/>
    <property type="evidence" value="ECO:0007669"/>
    <property type="project" value="UniProtKB-SubCell"/>
</dbReference>
<dbReference type="Gene3D" id="3.30.565.10">
    <property type="entry name" value="Histidine kinase-like ATPase, C-terminal domain"/>
    <property type="match status" value="1"/>
</dbReference>
<evidence type="ECO:0000259" key="16">
    <source>
        <dbReference type="PROSITE" id="PS50109"/>
    </source>
</evidence>
<dbReference type="GO" id="GO:0005524">
    <property type="term" value="F:ATP binding"/>
    <property type="evidence" value="ECO:0007669"/>
    <property type="project" value="UniProtKB-KW"/>
</dbReference>
<evidence type="ECO:0000256" key="6">
    <source>
        <dbReference type="ARBA" id="ARBA00022553"/>
    </source>
</evidence>
<feature type="domain" description="HAMP" evidence="17">
    <location>
        <begin position="244"/>
        <end position="296"/>
    </location>
</feature>
<dbReference type="Gene3D" id="1.10.287.130">
    <property type="match status" value="1"/>
</dbReference>
<dbReference type="InterPro" id="IPR036097">
    <property type="entry name" value="HisK_dim/P_sf"/>
</dbReference>
<dbReference type="InterPro" id="IPR050980">
    <property type="entry name" value="2C_sensor_his_kinase"/>
</dbReference>
<dbReference type="PROSITE" id="PS50885">
    <property type="entry name" value="HAMP"/>
    <property type="match status" value="1"/>
</dbReference>
<dbReference type="CDD" id="cd06225">
    <property type="entry name" value="HAMP"/>
    <property type="match status" value="1"/>
</dbReference>
<keyword evidence="19" id="KW-1185">Reference proteome</keyword>
<dbReference type="SMART" id="SM00304">
    <property type="entry name" value="HAMP"/>
    <property type="match status" value="1"/>
</dbReference>
<evidence type="ECO:0000256" key="1">
    <source>
        <dbReference type="ARBA" id="ARBA00000085"/>
    </source>
</evidence>
<dbReference type="SUPFAM" id="SSF47384">
    <property type="entry name" value="Homodimeric domain of signal transducing histidine kinase"/>
    <property type="match status" value="1"/>
</dbReference>
<dbReference type="STRING" id="1125411.W908_05110"/>
<keyword evidence="5" id="KW-0997">Cell inner membrane</keyword>
<dbReference type="InterPro" id="IPR003660">
    <property type="entry name" value="HAMP_dom"/>
</dbReference>
<keyword evidence="7" id="KW-0808">Transferase</keyword>
<comment type="subcellular location">
    <subcellularLocation>
        <location evidence="2">Cell inner membrane</location>
        <topology evidence="2">Multi-pass membrane protein</topology>
    </subcellularLocation>
</comment>
<evidence type="ECO:0000256" key="5">
    <source>
        <dbReference type="ARBA" id="ARBA00022519"/>
    </source>
</evidence>
<dbReference type="PANTHER" id="PTHR44936">
    <property type="entry name" value="SENSOR PROTEIN CREC"/>
    <property type="match status" value="1"/>
</dbReference>
<sequence>MRNNLFFLSALIPKTIVARMTSVLFIGILVAQLLGTWLWVEQLKSSEKERMAEISQELGYNIAQAVGFFEKLPNQYRQETLSQLRQNGGTFLDFGAEFFVSFNKDYINSKPIANNEFTALVSNNLEKTLFSQIGQVDDLNIQFVKFSDTKIMTPNAPQEGLTNSFIMSPLVPIWNALGLQQTNLDNPLAVIQFRLENQNEWMYLATIIPKGELLLSFDWINGERIFTSSLVSLTMLLITFLFVRWLVSPLQSLAHQADLLGKGRFPRQLDETGSKEMVATISAFNSMARRIQKFVADRERSFAAISHDLKTPLTRARLRVEGINDTSIKEDLIGDLDYLETMVKSSLQIMTDGVEHENTSNVDLTEMLEAILKKEEILGLPIKINIDGKINMRGRAVALERLFSNLINNALTYGQGVEVTGQKKKTGIFIQIKDKGPGLSDTNKEKVFKPYYRLETKLSDNHSGLGMGIARNIANVHGGELELKDRKGGGLIVEVYFPV</sequence>
<dbReference type="PANTHER" id="PTHR44936:SF5">
    <property type="entry name" value="SENSOR HISTIDINE KINASE ENVZ"/>
    <property type="match status" value="1"/>
</dbReference>
<evidence type="ECO:0000313" key="19">
    <source>
        <dbReference type="Proteomes" id="UP000068905"/>
    </source>
</evidence>
<dbReference type="SUPFAM" id="SSF55874">
    <property type="entry name" value="ATPase domain of HSP90 chaperone/DNA topoisomerase II/histidine kinase"/>
    <property type="match status" value="1"/>
</dbReference>
<organism evidence="18 19">
    <name type="scientific">Candidatus Pseudothioglobus singularis PS1</name>
    <dbReference type="NCBI Taxonomy" id="1125411"/>
    <lineage>
        <taxon>Bacteria</taxon>
        <taxon>Pseudomonadati</taxon>
        <taxon>Pseudomonadota</taxon>
        <taxon>Gammaproteobacteria</taxon>
        <taxon>Candidatus Pseudothioglobaceae</taxon>
        <taxon>Candidatus Pseudothioglobus</taxon>
    </lineage>
</organism>
<dbReference type="Pfam" id="PF02518">
    <property type="entry name" value="HATPase_c"/>
    <property type="match status" value="1"/>
</dbReference>
<feature type="transmembrane region" description="Helical" evidence="15">
    <location>
        <begin position="20"/>
        <end position="40"/>
    </location>
</feature>
<keyword evidence="10" id="KW-0418">Kinase</keyword>
<evidence type="ECO:0000256" key="12">
    <source>
        <dbReference type="ARBA" id="ARBA00022989"/>
    </source>
</evidence>